<sequence>MQTVESYQVKSKIVVFLPLLLALGRVNTAAVVGKIAQNGTGGWNQPPFPYPGVSTELQEQRMDNRDWLKQLLMVGVGTTSMVADKLREVSDEWVKDGKINPEQAQGFVDDMVQQIKSEQGNFEVNMERQLRHLLQELGVPRQTEVDELRGRIDRLERQVRDLENKLWR</sequence>
<gene>
    <name evidence="1" type="ORF">MC7420_3715</name>
</gene>
<dbReference type="PANTHER" id="PTHR38664:SF1">
    <property type="entry name" value="SLR0058 PROTEIN"/>
    <property type="match status" value="1"/>
</dbReference>
<evidence type="ECO:0000313" key="1">
    <source>
        <dbReference type="EMBL" id="EDX73541.1"/>
    </source>
</evidence>
<keyword evidence="2" id="KW-1185">Reference proteome</keyword>
<dbReference type="EMBL" id="DS989857">
    <property type="protein sequence ID" value="EDX73541.1"/>
    <property type="molecule type" value="Genomic_DNA"/>
</dbReference>
<dbReference type="HOGENOM" id="CLU_1583695_0_0_3"/>
<proteinExistence type="predicted"/>
<dbReference type="InterPro" id="IPR008769">
    <property type="entry name" value="PhaF_PhaI"/>
</dbReference>
<dbReference type="STRING" id="118168.MC7420_3715"/>
<dbReference type="AlphaFoldDB" id="B4VX44"/>
<dbReference type="eggNOG" id="COG3937">
    <property type="taxonomic scope" value="Bacteria"/>
</dbReference>
<organism evidence="1 2">
    <name type="scientific">Coleofasciculus chthonoplastes PCC 7420</name>
    <dbReference type="NCBI Taxonomy" id="118168"/>
    <lineage>
        <taxon>Bacteria</taxon>
        <taxon>Bacillati</taxon>
        <taxon>Cyanobacteriota</taxon>
        <taxon>Cyanophyceae</taxon>
        <taxon>Coleofasciculales</taxon>
        <taxon>Coleofasciculaceae</taxon>
        <taxon>Coleofasciculus</taxon>
    </lineage>
</organism>
<reference evidence="1 2" key="1">
    <citation type="submission" date="2008-07" db="EMBL/GenBank/DDBJ databases">
        <authorList>
            <person name="Tandeau de Marsac N."/>
            <person name="Ferriera S."/>
            <person name="Johnson J."/>
            <person name="Kravitz S."/>
            <person name="Beeson K."/>
            <person name="Sutton G."/>
            <person name="Rogers Y.-H."/>
            <person name="Friedman R."/>
            <person name="Frazier M."/>
            <person name="Venter J.C."/>
        </authorList>
    </citation>
    <scope>NUCLEOTIDE SEQUENCE [LARGE SCALE GENOMIC DNA]</scope>
    <source>
        <strain evidence="1 2">PCC 7420</strain>
    </source>
</reference>
<accession>B4VX44</accession>
<evidence type="ECO:0000313" key="2">
    <source>
        <dbReference type="Proteomes" id="UP000003835"/>
    </source>
</evidence>
<evidence type="ECO:0008006" key="3">
    <source>
        <dbReference type="Google" id="ProtNLM"/>
    </source>
</evidence>
<dbReference type="PANTHER" id="PTHR38664">
    <property type="entry name" value="SLR0058 PROTEIN"/>
    <property type="match status" value="1"/>
</dbReference>
<protein>
    <recommendedName>
        <fullName evidence="3">Phasin family protein</fullName>
    </recommendedName>
</protein>
<dbReference type="Pfam" id="PF05597">
    <property type="entry name" value="Phasin"/>
    <property type="match status" value="1"/>
</dbReference>
<dbReference type="Proteomes" id="UP000003835">
    <property type="component" value="Unassembled WGS sequence"/>
</dbReference>
<name>B4VX44_9CYAN</name>